<dbReference type="GO" id="GO:0000255">
    <property type="term" value="P:allantoin metabolic process"/>
    <property type="evidence" value="ECO:0007669"/>
    <property type="project" value="InterPro"/>
</dbReference>
<dbReference type="GO" id="GO:0051997">
    <property type="term" value="F:2-oxo-4-hydroxy-4-carboxy-5-ureidoimidazoline decarboxylase activity"/>
    <property type="evidence" value="ECO:0007669"/>
    <property type="project" value="UniProtKB-EC"/>
</dbReference>
<dbReference type="PANTHER" id="PTHR43466:SF1">
    <property type="entry name" value="2-OXO-4-HYDROXY-4-CARBOXY-5-UREIDOIMIDAZOLINE DECARBOXYLASE-RELATED"/>
    <property type="match status" value="1"/>
</dbReference>
<evidence type="ECO:0000256" key="1">
    <source>
        <dbReference type="ARBA" id="ARBA00001163"/>
    </source>
</evidence>
<sequence>MTLREPNREPHVFSIPKLNRASLPEAVALLELVTERSPWLAARLAALRPFYDIAALKAHLQREIMGLSPAQQLALVRAHPELAPAAPDMMTAASQQEQHRLGLARPQPREADRLRRLNAAYQARFGFPFVIALHACADYAAMIAQFESRLRNPRAREITRALSEVVSVASARLDRLTQPAQDARAPDFDSERTDT</sequence>
<reference evidence="8 9" key="1">
    <citation type="submission" date="2017-03" db="EMBL/GenBank/DDBJ databases">
        <authorList>
            <person name="Afonso C.L."/>
            <person name="Miller P.J."/>
            <person name="Scott M.A."/>
            <person name="Spackman E."/>
            <person name="Goraichik I."/>
            <person name="Dimitrov K.M."/>
            <person name="Suarez D.L."/>
            <person name="Swayne D.E."/>
        </authorList>
    </citation>
    <scope>NUCLEOTIDE SEQUENCE [LARGE SCALE GENOMIC DNA]</scope>
    <source>
        <strain evidence="8 9">CECT 8620</strain>
    </source>
</reference>
<dbReference type="EMBL" id="FWFS01000002">
    <property type="protein sequence ID" value="SLN27938.1"/>
    <property type="molecule type" value="Genomic_DNA"/>
</dbReference>
<dbReference type="NCBIfam" id="TIGR03164">
    <property type="entry name" value="UHCUDC"/>
    <property type="match status" value="1"/>
</dbReference>
<feature type="domain" description="Oxo-4-hydroxy-4-carboxy-5-ureidoimidazoline decarboxylase" evidence="7">
    <location>
        <begin position="19"/>
        <end position="174"/>
    </location>
</feature>
<dbReference type="Pfam" id="PF09349">
    <property type="entry name" value="OHCU_decarbox"/>
    <property type="match status" value="1"/>
</dbReference>
<dbReference type="RefSeq" id="WP_159453196.1">
    <property type="nucleotide sequence ID" value="NZ_FWFS01000002.1"/>
</dbReference>
<dbReference type="Proteomes" id="UP000193862">
    <property type="component" value="Unassembled WGS sequence"/>
</dbReference>
<evidence type="ECO:0000259" key="7">
    <source>
        <dbReference type="Pfam" id="PF09349"/>
    </source>
</evidence>
<dbReference type="Gene3D" id="1.10.3330.10">
    <property type="entry name" value="Oxo-4-hydroxy-4-carboxy-5-ureidoimidazoline decarboxylase"/>
    <property type="match status" value="1"/>
</dbReference>
<dbReference type="SUPFAM" id="SSF158694">
    <property type="entry name" value="UraD-Like"/>
    <property type="match status" value="1"/>
</dbReference>
<evidence type="ECO:0000256" key="3">
    <source>
        <dbReference type="ARBA" id="ARBA00012257"/>
    </source>
</evidence>
<dbReference type="InterPro" id="IPR018020">
    <property type="entry name" value="OHCU_decarboxylase"/>
</dbReference>
<evidence type="ECO:0000256" key="6">
    <source>
        <dbReference type="ARBA" id="ARBA00023239"/>
    </source>
</evidence>
<proteinExistence type="predicted"/>
<evidence type="ECO:0000256" key="4">
    <source>
        <dbReference type="ARBA" id="ARBA00022631"/>
    </source>
</evidence>
<dbReference type="OrthoDB" id="9800909at2"/>
<organism evidence="8 9">
    <name type="scientific">Aquimixticola soesokkakensis</name>
    <dbReference type="NCBI Taxonomy" id="1519096"/>
    <lineage>
        <taxon>Bacteria</taxon>
        <taxon>Pseudomonadati</taxon>
        <taxon>Pseudomonadota</taxon>
        <taxon>Alphaproteobacteria</taxon>
        <taxon>Rhodobacterales</taxon>
        <taxon>Paracoccaceae</taxon>
        <taxon>Aquimixticola</taxon>
    </lineage>
</organism>
<name>A0A1Y5RXP3_9RHOB</name>
<dbReference type="AlphaFoldDB" id="A0A1Y5RXP3"/>
<comment type="catalytic activity">
    <reaction evidence="1">
        <text>5-hydroxy-2-oxo-4-ureido-2,5-dihydro-1H-imidazole-5-carboxylate + H(+) = (S)-allantoin + CO2</text>
        <dbReference type="Rhea" id="RHEA:26301"/>
        <dbReference type="ChEBI" id="CHEBI:15378"/>
        <dbReference type="ChEBI" id="CHEBI:15678"/>
        <dbReference type="ChEBI" id="CHEBI:16526"/>
        <dbReference type="ChEBI" id="CHEBI:58639"/>
        <dbReference type="EC" id="4.1.1.97"/>
    </reaction>
</comment>
<comment type="pathway">
    <text evidence="2">Purine metabolism; urate degradation; (S)-allantoin from urate: step 3/3.</text>
</comment>
<keyword evidence="9" id="KW-1185">Reference proteome</keyword>
<keyword evidence="5" id="KW-0210">Decarboxylase</keyword>
<dbReference type="InterPro" id="IPR036778">
    <property type="entry name" value="OHCU_decarboxylase_sf"/>
</dbReference>
<evidence type="ECO:0000313" key="8">
    <source>
        <dbReference type="EMBL" id="SLN27938.1"/>
    </source>
</evidence>
<evidence type="ECO:0000256" key="5">
    <source>
        <dbReference type="ARBA" id="ARBA00022793"/>
    </source>
</evidence>
<evidence type="ECO:0000256" key="2">
    <source>
        <dbReference type="ARBA" id="ARBA00004754"/>
    </source>
</evidence>
<dbReference type="UniPathway" id="UPA00394">
    <property type="reaction ID" value="UER00652"/>
</dbReference>
<keyword evidence="4" id="KW-0659">Purine metabolism</keyword>
<dbReference type="EC" id="4.1.1.97" evidence="3"/>
<dbReference type="GO" id="GO:0006144">
    <property type="term" value="P:purine nucleobase metabolic process"/>
    <property type="evidence" value="ECO:0007669"/>
    <property type="project" value="UniProtKB-KW"/>
</dbReference>
<evidence type="ECO:0000313" key="9">
    <source>
        <dbReference type="Proteomes" id="UP000193862"/>
    </source>
</evidence>
<accession>A0A1Y5RXP3</accession>
<keyword evidence="6" id="KW-0456">Lyase</keyword>
<dbReference type="InterPro" id="IPR017580">
    <property type="entry name" value="OHCU_decarboxylase-1"/>
</dbReference>
<dbReference type="GO" id="GO:0019628">
    <property type="term" value="P:urate catabolic process"/>
    <property type="evidence" value="ECO:0007669"/>
    <property type="project" value="UniProtKB-UniPathway"/>
</dbReference>
<protein>
    <recommendedName>
        <fullName evidence="3">2-oxo-4-hydroxy-4-carboxy-5-ureidoimidazoline decarboxylase</fullName>
        <ecNumber evidence="3">4.1.1.97</ecNumber>
    </recommendedName>
</protein>
<dbReference type="PANTHER" id="PTHR43466">
    <property type="entry name" value="2-OXO-4-HYDROXY-4-CARBOXY-5-UREIDOIMIDAZOLINE DECARBOXYLASE-RELATED"/>
    <property type="match status" value="1"/>
</dbReference>
<gene>
    <name evidence="8" type="primary">uao_2</name>
    <name evidence="8" type="ORF">AQS8620_00868</name>
</gene>